<dbReference type="PANTHER" id="PTHR34583:SF2">
    <property type="entry name" value="ANTIPORTER SUBUNIT MNHC2-RELATED"/>
    <property type="match status" value="1"/>
</dbReference>
<keyword evidence="3" id="KW-1003">Cell membrane</keyword>
<accession>A0A3D5QC99</accession>
<dbReference type="NCBIfam" id="NF005624">
    <property type="entry name" value="PRK07375.2-3"/>
    <property type="match status" value="1"/>
</dbReference>
<dbReference type="OMA" id="KRHGTVD"/>
<gene>
    <name evidence="8" type="ORF">DHM44_07225</name>
</gene>
<evidence type="ECO:0000256" key="7">
    <source>
        <dbReference type="SAM" id="Phobius"/>
    </source>
</evidence>
<evidence type="ECO:0000256" key="3">
    <source>
        <dbReference type="ARBA" id="ARBA00022475"/>
    </source>
</evidence>
<comment type="subcellular location">
    <subcellularLocation>
        <location evidence="1">Cell membrane</location>
        <topology evidence="1">Multi-pass membrane protein</topology>
    </subcellularLocation>
</comment>
<sequence length="129" mass="14487">MIEFIADKYNFWIAIVLMMIGFYAIIAKHNLVKKVIGLNIFQTSVFLFYISISKVNGGTAPIIWHPEGHAKVVYDNPLPHVLILTAIVVSVSVTAVALGIIVKLYKNYGSIEDDEIKIRELKEPELDSK</sequence>
<dbReference type="InterPro" id="IPR050601">
    <property type="entry name" value="CPA3_antiporter_subunitC"/>
</dbReference>
<dbReference type="AlphaFoldDB" id="A0A3D5QC99"/>
<dbReference type="EMBL" id="DPPF01000149">
    <property type="protein sequence ID" value="HCW93457.1"/>
    <property type="molecule type" value="Genomic_DNA"/>
</dbReference>
<dbReference type="RefSeq" id="WP_013887295.1">
    <property type="nucleotide sequence ID" value="NZ_JAAZVV010000054.1"/>
</dbReference>
<reference evidence="8 9" key="1">
    <citation type="journal article" date="2018" name="Nat. Biotechnol.">
        <title>A standardized bacterial taxonomy based on genome phylogeny substantially revises the tree of life.</title>
        <authorList>
            <person name="Parks D.H."/>
            <person name="Chuvochina M."/>
            <person name="Waite D.W."/>
            <person name="Rinke C."/>
            <person name="Skarshewski A."/>
            <person name="Chaumeil P.A."/>
            <person name="Hugenholtz P."/>
        </authorList>
    </citation>
    <scope>NUCLEOTIDE SEQUENCE [LARGE SCALE GENOMIC DNA]</scope>
    <source>
        <strain evidence="8">UBA8672</strain>
    </source>
</reference>
<keyword evidence="5 7" id="KW-1133">Transmembrane helix</keyword>
<protein>
    <submittedName>
        <fullName evidence="8">Na+/H+ antiporter subunit C</fullName>
    </submittedName>
</protein>
<feature type="transmembrane region" description="Helical" evidence="7">
    <location>
        <begin position="12"/>
        <end position="28"/>
    </location>
</feature>
<dbReference type="Gene3D" id="1.10.287.3510">
    <property type="match status" value="1"/>
</dbReference>
<evidence type="ECO:0000256" key="5">
    <source>
        <dbReference type="ARBA" id="ARBA00022989"/>
    </source>
</evidence>
<feature type="transmembrane region" description="Helical" evidence="7">
    <location>
        <begin position="81"/>
        <end position="102"/>
    </location>
</feature>
<comment type="similarity">
    <text evidence="2">Belongs to the CPA3 antiporters (TC 2.A.63) subunit C family.</text>
</comment>
<keyword evidence="4 7" id="KW-0812">Transmembrane</keyword>
<dbReference type="NCBIfam" id="NF005621">
    <property type="entry name" value="PRK07375.1-6"/>
    <property type="match status" value="1"/>
</dbReference>
<evidence type="ECO:0000256" key="6">
    <source>
        <dbReference type="ARBA" id="ARBA00023136"/>
    </source>
</evidence>
<dbReference type="InterPro" id="IPR039428">
    <property type="entry name" value="NUOK/Mnh_C1-like"/>
</dbReference>
<organism evidence="8 9">
    <name type="scientific">Flexistipes sinusarabici</name>
    <dbReference type="NCBI Taxonomy" id="2352"/>
    <lineage>
        <taxon>Bacteria</taxon>
        <taxon>Pseudomonadati</taxon>
        <taxon>Deferribacterota</taxon>
        <taxon>Deferribacteres</taxon>
        <taxon>Deferribacterales</taxon>
        <taxon>Flexistipitaceae</taxon>
        <taxon>Flexistipes</taxon>
    </lineage>
</organism>
<dbReference type="GO" id="GO:0005886">
    <property type="term" value="C:plasma membrane"/>
    <property type="evidence" value="ECO:0007669"/>
    <property type="project" value="UniProtKB-SubCell"/>
</dbReference>
<evidence type="ECO:0000256" key="1">
    <source>
        <dbReference type="ARBA" id="ARBA00004651"/>
    </source>
</evidence>
<dbReference type="Proteomes" id="UP000262325">
    <property type="component" value="Unassembled WGS sequence"/>
</dbReference>
<dbReference type="Pfam" id="PF00420">
    <property type="entry name" value="Oxidored_q2"/>
    <property type="match status" value="1"/>
</dbReference>
<keyword evidence="6 7" id="KW-0472">Membrane</keyword>
<evidence type="ECO:0000313" key="9">
    <source>
        <dbReference type="Proteomes" id="UP000262325"/>
    </source>
</evidence>
<dbReference type="PANTHER" id="PTHR34583">
    <property type="entry name" value="ANTIPORTER SUBUNIT MNHC2-RELATED"/>
    <property type="match status" value="1"/>
</dbReference>
<evidence type="ECO:0000256" key="2">
    <source>
        <dbReference type="ARBA" id="ARBA00010388"/>
    </source>
</evidence>
<evidence type="ECO:0000256" key="4">
    <source>
        <dbReference type="ARBA" id="ARBA00022692"/>
    </source>
</evidence>
<comment type="caution">
    <text evidence="8">The sequence shown here is derived from an EMBL/GenBank/DDBJ whole genome shotgun (WGS) entry which is preliminary data.</text>
</comment>
<name>A0A3D5QC99_FLESI</name>
<evidence type="ECO:0000313" key="8">
    <source>
        <dbReference type="EMBL" id="HCW93457.1"/>
    </source>
</evidence>
<proteinExistence type="inferred from homology"/>